<dbReference type="Gene3D" id="3.40.50.11780">
    <property type="match status" value="2"/>
</dbReference>
<feature type="region of interest" description="Disordered" evidence="2">
    <location>
        <begin position="145"/>
        <end position="167"/>
    </location>
</feature>
<comment type="caution">
    <text evidence="5">The sequence shown here is derived from an EMBL/GenBank/DDBJ whole genome shotgun (WGS) entry which is preliminary data.</text>
</comment>
<feature type="compositionally biased region" description="Gly residues" evidence="2">
    <location>
        <begin position="218"/>
        <end position="227"/>
    </location>
</feature>
<evidence type="ECO:0000313" key="6">
    <source>
        <dbReference type="Proteomes" id="UP000273828"/>
    </source>
</evidence>
<dbReference type="EMBL" id="REFY01000005">
    <property type="protein sequence ID" value="RQG88013.1"/>
    <property type="molecule type" value="Genomic_DNA"/>
</dbReference>
<evidence type="ECO:0000259" key="3">
    <source>
        <dbReference type="Pfam" id="PF04984"/>
    </source>
</evidence>
<dbReference type="RefSeq" id="WP_124179208.1">
    <property type="nucleotide sequence ID" value="NZ_REFY01000005.1"/>
</dbReference>
<feature type="region of interest" description="Disordered" evidence="2">
    <location>
        <begin position="214"/>
        <end position="248"/>
    </location>
</feature>
<dbReference type="AlphaFoldDB" id="A0A3N6LZ57"/>
<feature type="domain" description="Tail sheath protein subtilisin-like" evidence="3">
    <location>
        <begin position="310"/>
        <end position="463"/>
    </location>
</feature>
<keyword evidence="6" id="KW-1185">Reference proteome</keyword>
<evidence type="ECO:0000256" key="1">
    <source>
        <dbReference type="ARBA" id="ARBA00008005"/>
    </source>
</evidence>
<feature type="compositionally biased region" description="Acidic residues" evidence="2">
    <location>
        <begin position="228"/>
        <end position="248"/>
    </location>
</feature>
<dbReference type="Proteomes" id="UP000273828">
    <property type="component" value="Unassembled WGS sequence"/>
</dbReference>
<evidence type="ECO:0000256" key="2">
    <source>
        <dbReference type="SAM" id="MobiDB-lite"/>
    </source>
</evidence>
<dbReference type="InterPro" id="IPR035089">
    <property type="entry name" value="Phage_sheath_subtilisin"/>
</dbReference>
<protein>
    <submittedName>
        <fullName evidence="5">Phage tail sheath family protein</fullName>
    </submittedName>
</protein>
<dbReference type="OrthoDB" id="183220at2157"/>
<dbReference type="Pfam" id="PF17482">
    <property type="entry name" value="Phage_sheath_1C"/>
    <property type="match status" value="1"/>
</dbReference>
<feature type="domain" description="Tail sheath protein C-terminal" evidence="4">
    <location>
        <begin position="464"/>
        <end position="570"/>
    </location>
</feature>
<dbReference type="InterPro" id="IPR052042">
    <property type="entry name" value="Tail_sheath_structural"/>
</dbReference>
<feature type="compositionally biased region" description="Acidic residues" evidence="2">
    <location>
        <begin position="146"/>
        <end position="160"/>
    </location>
</feature>
<name>A0A3N6LZ57_9EURY</name>
<evidence type="ECO:0000259" key="4">
    <source>
        <dbReference type="Pfam" id="PF17482"/>
    </source>
</evidence>
<sequence>MPEYLSPGVYVEETEGSKSVEGVSTSTAGFLGQTERGPLKPQLVTGFNDYKRKFGGYVDDSFLTHAIDGFFKNGGSRAFVGRVTDASRSDVGTATLSNDDGDDVIGARAVGPGDWGGQVAVTVTDAPMSASDNTVFGLTVRYWSDADPDDVEDPDGDEPDPMPTNEERFDEINADEGSTQYYESAIEGSSNFIEIEKLGDGRPENQTVWLKIASTDGGVNGGENGADGGDDDGDDGGEGPDLPDGDELEDMTKDELVEVAEELDVDTDQNKPELLEEVKAASEAQLLTDGGDGVTVGDYEGDGTPGQRTGLAAFEEISNISIVCAPDENDVPGLTEALVAHCENMKERIAVLQAEQNPDPVADHETPADSTYAAYYYPWINVMHPEKGVQELVPPGGHVAGIYARNDNEGGVHEAPANMVVRGAMSLQVDLTKAEQDILNPKGINCIRSFQGRGIRVWGARTTSSDPEWKYVNVRRLFLFLKQSIDEGTQWAVFEPNDQDLWARVTQTIEQYLTTQWRDGALMGTSASEAFYVDCGKGSTMTQDDIDNGRLICEIGVAPVKPAEFVIFRIGQWTGDS</sequence>
<reference evidence="5 6" key="1">
    <citation type="submission" date="2018-10" db="EMBL/GenBank/DDBJ databases">
        <title>Natrarchaeobius chitinivorans gen. nov., sp. nov., and Natrarchaeobius haloalkaliphilus sp. nov., alkaliphilic, chitin-utilizing haloarchaea from hypersaline alkaline lakes.</title>
        <authorList>
            <person name="Sorokin D.Y."/>
            <person name="Elcheninov A.G."/>
            <person name="Kostrikina N.A."/>
            <person name="Bale N.J."/>
            <person name="Sinninghe Damste J.S."/>
            <person name="Khijniak T.V."/>
            <person name="Kublanov I.V."/>
            <person name="Toshchakov S.V."/>
        </authorList>
    </citation>
    <scope>NUCLEOTIDE SEQUENCE [LARGE SCALE GENOMIC DNA]</scope>
    <source>
        <strain evidence="5 6">AArcht-Sl</strain>
    </source>
</reference>
<gene>
    <name evidence="5" type="ORF">EA462_14240</name>
</gene>
<dbReference type="PANTHER" id="PTHR35861:SF1">
    <property type="entry name" value="PHAGE TAIL SHEATH PROTEIN"/>
    <property type="match status" value="1"/>
</dbReference>
<evidence type="ECO:0000313" key="5">
    <source>
        <dbReference type="EMBL" id="RQG88013.1"/>
    </source>
</evidence>
<comment type="similarity">
    <text evidence="1">Belongs to the myoviridae tail sheath protein family.</text>
</comment>
<accession>A0A3N6LZ57</accession>
<proteinExistence type="inferred from homology"/>
<dbReference type="Pfam" id="PF04984">
    <property type="entry name" value="Phage_sheath_1"/>
    <property type="match status" value="1"/>
</dbReference>
<dbReference type="InterPro" id="IPR020287">
    <property type="entry name" value="Tail_sheath_C"/>
</dbReference>
<dbReference type="PANTHER" id="PTHR35861">
    <property type="match status" value="1"/>
</dbReference>
<organism evidence="5 6">
    <name type="scientific">Natrarchaeobius halalkaliphilus</name>
    <dbReference type="NCBI Taxonomy" id="1679091"/>
    <lineage>
        <taxon>Archaea</taxon>
        <taxon>Methanobacteriati</taxon>
        <taxon>Methanobacteriota</taxon>
        <taxon>Stenosarchaea group</taxon>
        <taxon>Halobacteria</taxon>
        <taxon>Halobacteriales</taxon>
        <taxon>Natrialbaceae</taxon>
        <taxon>Natrarchaeobius</taxon>
    </lineage>
</organism>